<accession>A0A5M6I5A4</accession>
<protein>
    <submittedName>
        <fullName evidence="1">HEPN domain-containing protein</fullName>
    </submittedName>
</protein>
<reference evidence="1 2" key="1">
    <citation type="submission" date="2019-09" db="EMBL/GenBank/DDBJ databases">
        <title>Draft Whole-Genome sequence of Blastochloris sulfoviridis DSM 729.</title>
        <authorList>
            <person name="Meyer T.E."/>
            <person name="Kyndt J.A."/>
        </authorList>
    </citation>
    <scope>NUCLEOTIDE SEQUENCE [LARGE SCALE GENOMIC DNA]</scope>
    <source>
        <strain evidence="1 2">DSM 729</strain>
    </source>
</reference>
<dbReference type="EMBL" id="VWPL01000002">
    <property type="protein sequence ID" value="KAA5603426.1"/>
    <property type="molecule type" value="Genomic_DNA"/>
</dbReference>
<comment type="caution">
    <text evidence="1">The sequence shown here is derived from an EMBL/GenBank/DDBJ whole genome shotgun (WGS) entry which is preliminary data.</text>
</comment>
<evidence type="ECO:0000313" key="1">
    <source>
        <dbReference type="EMBL" id="KAA5603426.1"/>
    </source>
</evidence>
<evidence type="ECO:0000313" key="2">
    <source>
        <dbReference type="Proteomes" id="UP000323886"/>
    </source>
</evidence>
<sequence length="141" mass="15846">MAYGLRRSDLRAMEQAKIQGAILLLENGRYSNAYYLAGYAVEIGLKACIATQVIAETIPSPEFLKNVLNHDFPKLVGLAGLATELKEQKDKDSEFAANWAIVSEWSVETRYETRDPMSAQIMIQAVCDPKSGVLEWTKKFW</sequence>
<dbReference type="RefSeq" id="WP_150095975.1">
    <property type="nucleotide sequence ID" value="NZ_VWPL01000002.1"/>
</dbReference>
<keyword evidence="2" id="KW-1185">Reference proteome</keyword>
<proteinExistence type="predicted"/>
<dbReference type="Proteomes" id="UP000323886">
    <property type="component" value="Unassembled WGS sequence"/>
</dbReference>
<dbReference type="AlphaFoldDB" id="A0A5M6I5A4"/>
<name>A0A5M6I5A4_9HYPH</name>
<gene>
    <name evidence="1" type="ORF">F1193_01915</name>
</gene>
<dbReference type="Gene3D" id="1.20.120.330">
    <property type="entry name" value="Nucleotidyltransferases domain 2"/>
    <property type="match status" value="1"/>
</dbReference>
<organism evidence="1 2">
    <name type="scientific">Blastochloris sulfoviridis</name>
    <dbReference type="NCBI Taxonomy" id="50712"/>
    <lineage>
        <taxon>Bacteria</taxon>
        <taxon>Pseudomonadati</taxon>
        <taxon>Pseudomonadota</taxon>
        <taxon>Alphaproteobacteria</taxon>
        <taxon>Hyphomicrobiales</taxon>
        <taxon>Blastochloridaceae</taxon>
        <taxon>Blastochloris</taxon>
    </lineage>
</organism>
<dbReference type="OrthoDB" id="1493607at2"/>